<feature type="domain" description="DUF2062" evidence="2">
    <location>
        <begin position="23"/>
        <end position="163"/>
    </location>
</feature>
<gene>
    <name evidence="3" type="ORF">MNBD_GAMMA06-2247</name>
</gene>
<proteinExistence type="predicted"/>
<evidence type="ECO:0000313" key="3">
    <source>
        <dbReference type="EMBL" id="VAW52156.1"/>
    </source>
</evidence>
<dbReference type="InterPro" id="IPR018639">
    <property type="entry name" value="DUF2062"/>
</dbReference>
<organism evidence="3">
    <name type="scientific">hydrothermal vent metagenome</name>
    <dbReference type="NCBI Taxonomy" id="652676"/>
    <lineage>
        <taxon>unclassified sequences</taxon>
        <taxon>metagenomes</taxon>
        <taxon>ecological metagenomes</taxon>
    </lineage>
</organism>
<dbReference type="PANTHER" id="PTHR40547">
    <property type="entry name" value="SLL0298 PROTEIN"/>
    <property type="match status" value="1"/>
</dbReference>
<dbReference type="EMBL" id="UOFD01000040">
    <property type="protein sequence ID" value="VAW52156.1"/>
    <property type="molecule type" value="Genomic_DNA"/>
</dbReference>
<feature type="transmembrane region" description="Helical" evidence="1">
    <location>
        <begin position="132"/>
        <end position="155"/>
    </location>
</feature>
<dbReference type="Pfam" id="PF09835">
    <property type="entry name" value="DUF2062"/>
    <property type="match status" value="1"/>
</dbReference>
<accession>A0A3B0X5Y7</accession>
<dbReference type="PANTHER" id="PTHR40547:SF1">
    <property type="entry name" value="SLL0298 PROTEIN"/>
    <property type="match status" value="1"/>
</dbReference>
<sequence>MPRKFFQRFLPKSQTIKENKTLQIFGDWLHEPNLWHLNRRSVAGAFAVGLFFAWMPVPFQMALAAGFAIWFGTNLPLSIALVWVTNPLTIPPMFYFAYLAGTWIIGEPPTDFSFELTIDWLFNELASSWKPFLVGCFTIASTSSLIGYFAIDGFWRYSVANKRAKKPYLKNRR</sequence>
<evidence type="ECO:0000256" key="1">
    <source>
        <dbReference type="SAM" id="Phobius"/>
    </source>
</evidence>
<evidence type="ECO:0000259" key="2">
    <source>
        <dbReference type="Pfam" id="PF09835"/>
    </source>
</evidence>
<keyword evidence="1" id="KW-1133">Transmembrane helix</keyword>
<keyword evidence="1" id="KW-0472">Membrane</keyword>
<dbReference type="AlphaFoldDB" id="A0A3B0X5Y7"/>
<reference evidence="3" key="1">
    <citation type="submission" date="2018-06" db="EMBL/GenBank/DDBJ databases">
        <authorList>
            <person name="Zhirakovskaya E."/>
        </authorList>
    </citation>
    <scope>NUCLEOTIDE SEQUENCE</scope>
</reference>
<keyword evidence="1" id="KW-0812">Transmembrane</keyword>
<protein>
    <recommendedName>
        <fullName evidence="2">DUF2062 domain-containing protein</fullName>
    </recommendedName>
</protein>
<name>A0A3B0X5Y7_9ZZZZ</name>